<dbReference type="InterPro" id="IPR003673">
    <property type="entry name" value="CoA-Trfase_fam_III"/>
</dbReference>
<dbReference type="GO" id="GO:0016740">
    <property type="term" value="F:transferase activity"/>
    <property type="evidence" value="ECO:0007669"/>
    <property type="project" value="UniProtKB-KW"/>
</dbReference>
<dbReference type="InterPro" id="IPR052985">
    <property type="entry name" value="CoA-trans_III_biosynth/detox"/>
</dbReference>
<evidence type="ECO:0000313" key="2">
    <source>
        <dbReference type="EMBL" id="VVD61641.1"/>
    </source>
</evidence>
<dbReference type="Proteomes" id="UP000343335">
    <property type="component" value="Unassembled WGS sequence"/>
</dbReference>
<evidence type="ECO:0000256" key="1">
    <source>
        <dbReference type="SAM" id="MobiDB-lite"/>
    </source>
</evidence>
<name>A0A5E4RFS5_9BURK</name>
<accession>A0A5E4RFS5</accession>
<proteinExistence type="predicted"/>
<protein>
    <submittedName>
        <fullName evidence="2">Acyl-CoA transferase</fullName>
    </submittedName>
</protein>
<feature type="region of interest" description="Disordered" evidence="1">
    <location>
        <begin position="1"/>
        <end position="25"/>
    </location>
</feature>
<feature type="compositionally biased region" description="Low complexity" evidence="1">
    <location>
        <begin position="1"/>
        <end position="12"/>
    </location>
</feature>
<dbReference type="AlphaFoldDB" id="A0A5E4RFS5"/>
<dbReference type="InterPro" id="IPR023606">
    <property type="entry name" value="CoA-Trfase_III_dom_1_sf"/>
</dbReference>
<keyword evidence="2" id="KW-0808">Transferase</keyword>
<sequence length="501" mass="52994">MRSPVSETSPATSPTPPTPPASHRALPLAEDTGVVASYLSEMRHAVDGGKHAAADLTLSGTGALPCTFPYTDFATASIATATLAVASLSTGASGDYGLSARAVAPHVNVDRRLASFWFQTSLRAQGWSSAPMWDPVAGDYRTADGWIRLHTNAPHHRAAALAVLGVEADRDAVAEIVSTWQADALEAAVVAHGGCAAAMRSLAQWREHPQGMAVASEPLLHWETFDTGSASNTRRSTWQLMRERPLSGIRVLDLTRILAGPTATRFLAGFGAQVLRIDPPGWDEPGTVPEVVLGKRCARLDLKHPNGREALERLLRDADIVVHGYRPDALEGLGLGAARRRELNPTLIDVSLDAYGWQGPWSARRGFDSLLQMSAGIADAGMRAAGAERPVPLPGQGIDYATGYLMAAAAVHALALRQTLGVGSSVKASLARTANLLVTHRTPENALPPLATETADDLSPRIEDTSWGPVRRVATPMSVAGTPVDWALPALALGTATPQWP</sequence>
<dbReference type="PANTHER" id="PTHR48229:SF1">
    <property type="entry name" value="ALPHA METHYLACYL-COA RACEMASE-RELATED"/>
    <property type="match status" value="1"/>
</dbReference>
<dbReference type="PANTHER" id="PTHR48229">
    <property type="entry name" value="CAIB/BAIF FAMILY ENZYME (AFU_ORTHOLOGUE AFUA_1G05360)-RELATED"/>
    <property type="match status" value="1"/>
</dbReference>
<dbReference type="Gene3D" id="3.40.50.10540">
    <property type="entry name" value="Crotonobetainyl-coa:carnitine coa-transferase, domain 1"/>
    <property type="match status" value="1"/>
</dbReference>
<dbReference type="SUPFAM" id="SSF89796">
    <property type="entry name" value="CoA-transferase family III (CaiB/BaiF)"/>
    <property type="match status" value="2"/>
</dbReference>
<gene>
    <name evidence="2" type="ORF">PCO31010_00136</name>
</gene>
<reference evidence="2 3" key="1">
    <citation type="submission" date="2019-08" db="EMBL/GenBank/DDBJ databases">
        <authorList>
            <person name="Peeters C."/>
        </authorList>
    </citation>
    <scope>NUCLEOTIDE SEQUENCE [LARGE SCALE GENOMIC DNA]</scope>
    <source>
        <strain evidence="2 3">LMG 31010</strain>
    </source>
</reference>
<organism evidence="2 3">
    <name type="scientific">Pandoraea commovens</name>
    <dbReference type="NCBI Taxonomy" id="2508289"/>
    <lineage>
        <taxon>Bacteria</taxon>
        <taxon>Pseudomonadati</taxon>
        <taxon>Pseudomonadota</taxon>
        <taxon>Betaproteobacteria</taxon>
        <taxon>Burkholderiales</taxon>
        <taxon>Burkholderiaceae</taxon>
        <taxon>Pandoraea</taxon>
    </lineage>
</organism>
<evidence type="ECO:0000313" key="3">
    <source>
        <dbReference type="Proteomes" id="UP000343335"/>
    </source>
</evidence>
<dbReference type="Pfam" id="PF02515">
    <property type="entry name" value="CoA_transf_3"/>
    <property type="match status" value="1"/>
</dbReference>
<dbReference type="EMBL" id="CABPSA010000001">
    <property type="protein sequence ID" value="VVD61641.1"/>
    <property type="molecule type" value="Genomic_DNA"/>
</dbReference>